<feature type="domain" description="Flagellar M-ring C-terminal" evidence="14">
    <location>
        <begin position="250"/>
        <end position="395"/>
    </location>
</feature>
<gene>
    <name evidence="15" type="primary">fliF</name>
    <name evidence="15" type="ORF">DTL3_1632</name>
</gene>
<sequence>MEQFLVKIKEWWNKQEKERKIIYIVSIVAVIVLIIVFSMIASKKKYTFLIGGLDQASSGNIIQKLEEMEIIYKVDSAGNIYVADQNVAELRMKLASQGIIGFNVQGYELLREQGFGATSYDKQVNYQIALEGELTKSISSLQGIKAARVHLVIPPRTYYQVGDNPEPSASILLILNPGVTITSDQVKAIINLVSGSVQGLKPQNVKVVDNYSRDLSSQVMIGEGIESANSKFKLKTEVENYYSKKLESSLQSVFGLGNVVVVSEIDLNWEKIEQEERKVEPVVEEEGIILSQQTRTEQSGNRSTVSGVPGVDSNIPPYTYQTPQDSGDYYSKSDIITNYDVNEIYRKTVEDKQGQISNKSFTVFIDFSSIGIENSEDLKAQIRKSVSTASGTPEANISILDVPFNRESEILRAQIENELLQKRKRIANITILIISLIVLVVLVIIVNRIVKSRKAAKLIEERKKQLELQAEEVMKETGRVPAELTPEQQMIKEIGELVDSKPEEVADIIKIWLRSQ</sequence>
<evidence type="ECO:0000256" key="10">
    <source>
        <dbReference type="SAM" id="Coils"/>
    </source>
</evidence>
<keyword evidence="8 9" id="KW-0975">Bacterial flagellum</keyword>
<dbReference type="GO" id="GO:0003774">
    <property type="term" value="F:cytoskeletal motor activity"/>
    <property type="evidence" value="ECO:0007669"/>
    <property type="project" value="InterPro"/>
</dbReference>
<name>A0A0C7NLZ3_DEFTU</name>
<dbReference type="KEGG" id="dtn:DTL3_1632"/>
<dbReference type="HOGENOM" id="CLU_028108_2_0_0"/>
<evidence type="ECO:0000256" key="11">
    <source>
        <dbReference type="SAM" id="MobiDB-lite"/>
    </source>
</evidence>
<dbReference type="PRINTS" id="PR01009">
    <property type="entry name" value="FLGMRINGFLIF"/>
</dbReference>
<evidence type="ECO:0000256" key="5">
    <source>
        <dbReference type="ARBA" id="ARBA00022692"/>
    </source>
</evidence>
<evidence type="ECO:0000256" key="2">
    <source>
        <dbReference type="ARBA" id="ARBA00004651"/>
    </source>
</evidence>
<keyword evidence="5 12" id="KW-0812">Transmembrane</keyword>
<keyword evidence="16" id="KW-1185">Reference proteome</keyword>
<dbReference type="PIRSF" id="PIRSF004862">
    <property type="entry name" value="FliF"/>
    <property type="match status" value="1"/>
</dbReference>
<dbReference type="GO" id="GO:0071973">
    <property type="term" value="P:bacterial-type flagellum-dependent cell motility"/>
    <property type="evidence" value="ECO:0007669"/>
    <property type="project" value="InterPro"/>
</dbReference>
<dbReference type="InterPro" id="IPR043427">
    <property type="entry name" value="YscJ/FliF"/>
</dbReference>
<dbReference type="Pfam" id="PF01514">
    <property type="entry name" value="YscJ_FliF"/>
    <property type="match status" value="1"/>
</dbReference>
<comment type="function">
    <text evidence="9">The M ring may be actively involved in energy transduction.</text>
</comment>
<comment type="subcellular location">
    <subcellularLocation>
        <location evidence="1 9">Bacterial flagellum basal body</location>
    </subcellularLocation>
    <subcellularLocation>
        <location evidence="2">Cell membrane</location>
        <topology evidence="2">Multi-pass membrane protein</topology>
    </subcellularLocation>
</comment>
<keyword evidence="6 12" id="KW-1133">Transmembrane helix</keyword>
<evidence type="ECO:0000259" key="14">
    <source>
        <dbReference type="Pfam" id="PF08345"/>
    </source>
</evidence>
<dbReference type="NCBIfam" id="TIGR00206">
    <property type="entry name" value="fliF"/>
    <property type="match status" value="1"/>
</dbReference>
<keyword evidence="7 12" id="KW-0472">Membrane</keyword>
<dbReference type="AlphaFoldDB" id="A0A0C7NLZ3"/>
<feature type="region of interest" description="Disordered" evidence="11">
    <location>
        <begin position="292"/>
        <end position="326"/>
    </location>
</feature>
<proteinExistence type="inferred from homology"/>
<keyword evidence="15" id="KW-0966">Cell projection</keyword>
<protein>
    <recommendedName>
        <fullName evidence="9">Flagellar M-ring protein</fullName>
    </recommendedName>
</protein>
<keyword evidence="15" id="KW-0282">Flagellum</keyword>
<reference evidence="16" key="1">
    <citation type="submission" date="2014-11" db="EMBL/GenBank/DDBJ databases">
        <authorList>
            <person name="Wibberg D."/>
        </authorList>
    </citation>
    <scope>NUCLEOTIDE SEQUENCE [LARGE SCALE GENOMIC DNA]</scope>
    <source>
        <strain evidence="16">L3</strain>
    </source>
</reference>
<feature type="transmembrane region" description="Helical" evidence="12">
    <location>
        <begin position="429"/>
        <end position="450"/>
    </location>
</feature>
<feature type="coiled-coil region" evidence="10">
    <location>
        <begin position="449"/>
        <end position="476"/>
    </location>
</feature>
<evidence type="ECO:0000256" key="12">
    <source>
        <dbReference type="SAM" id="Phobius"/>
    </source>
</evidence>
<organism evidence="15 16">
    <name type="scientific">Defluviitoga tunisiensis</name>
    <dbReference type="NCBI Taxonomy" id="1006576"/>
    <lineage>
        <taxon>Bacteria</taxon>
        <taxon>Thermotogati</taxon>
        <taxon>Thermotogota</taxon>
        <taxon>Thermotogae</taxon>
        <taxon>Petrotogales</taxon>
        <taxon>Petrotogaceae</taxon>
        <taxon>Defluviitoga</taxon>
    </lineage>
</organism>
<dbReference type="Gene3D" id="3.30.300.30">
    <property type="match status" value="1"/>
</dbReference>
<accession>A0A0C7NLZ3</accession>
<dbReference type="PANTHER" id="PTHR30046">
    <property type="entry name" value="FLAGELLAR M-RING PROTEIN"/>
    <property type="match status" value="1"/>
</dbReference>
<dbReference type="PANTHER" id="PTHR30046:SF0">
    <property type="entry name" value="FLAGELLAR M-RING PROTEIN"/>
    <property type="match status" value="1"/>
</dbReference>
<evidence type="ECO:0000256" key="4">
    <source>
        <dbReference type="ARBA" id="ARBA00022475"/>
    </source>
</evidence>
<evidence type="ECO:0000256" key="8">
    <source>
        <dbReference type="ARBA" id="ARBA00023143"/>
    </source>
</evidence>
<evidence type="ECO:0000256" key="6">
    <source>
        <dbReference type="ARBA" id="ARBA00022989"/>
    </source>
</evidence>
<dbReference type="InterPro" id="IPR013556">
    <property type="entry name" value="Flag_M-ring_C"/>
</dbReference>
<keyword evidence="10" id="KW-0175">Coiled coil</keyword>
<evidence type="ECO:0000313" key="15">
    <source>
        <dbReference type="EMBL" id="CEP78921.1"/>
    </source>
</evidence>
<dbReference type="EMBL" id="LN824141">
    <property type="protein sequence ID" value="CEP78921.1"/>
    <property type="molecule type" value="Genomic_DNA"/>
</dbReference>
<evidence type="ECO:0000256" key="9">
    <source>
        <dbReference type="PIRNR" id="PIRNR004862"/>
    </source>
</evidence>
<evidence type="ECO:0000259" key="13">
    <source>
        <dbReference type="Pfam" id="PF01514"/>
    </source>
</evidence>
<dbReference type="InterPro" id="IPR000067">
    <property type="entry name" value="FlgMring_FliF"/>
</dbReference>
<dbReference type="InterPro" id="IPR006182">
    <property type="entry name" value="FliF_N_dom"/>
</dbReference>
<evidence type="ECO:0000256" key="7">
    <source>
        <dbReference type="ARBA" id="ARBA00023136"/>
    </source>
</evidence>
<keyword evidence="15" id="KW-0969">Cilium</keyword>
<dbReference type="STRING" id="1006576.DTL3_1632"/>
<comment type="similarity">
    <text evidence="3 9">Belongs to the FliF family.</text>
</comment>
<feature type="transmembrane region" description="Helical" evidence="12">
    <location>
        <begin position="21"/>
        <end position="41"/>
    </location>
</feature>
<dbReference type="OrthoDB" id="43135at2"/>
<evidence type="ECO:0000256" key="1">
    <source>
        <dbReference type="ARBA" id="ARBA00004117"/>
    </source>
</evidence>
<evidence type="ECO:0000256" key="3">
    <source>
        <dbReference type="ARBA" id="ARBA00007971"/>
    </source>
</evidence>
<dbReference type="GO" id="GO:0005886">
    <property type="term" value="C:plasma membrane"/>
    <property type="evidence" value="ECO:0007669"/>
    <property type="project" value="UniProtKB-SubCell"/>
</dbReference>
<feature type="compositionally biased region" description="Polar residues" evidence="11">
    <location>
        <begin position="292"/>
        <end position="306"/>
    </location>
</feature>
<keyword evidence="4" id="KW-1003">Cell membrane</keyword>
<feature type="domain" description="Flagellar M-ring N-terminal" evidence="13">
    <location>
        <begin position="42"/>
        <end position="216"/>
    </location>
</feature>
<dbReference type="Pfam" id="PF08345">
    <property type="entry name" value="YscJ_FliF_C"/>
    <property type="match status" value="1"/>
</dbReference>
<dbReference type="InterPro" id="IPR045851">
    <property type="entry name" value="AMP-bd_C_sf"/>
</dbReference>
<dbReference type="Proteomes" id="UP000032809">
    <property type="component" value="Chromosome I"/>
</dbReference>
<dbReference type="GO" id="GO:0009431">
    <property type="term" value="C:bacterial-type flagellum basal body, MS ring"/>
    <property type="evidence" value="ECO:0007669"/>
    <property type="project" value="InterPro"/>
</dbReference>
<evidence type="ECO:0000313" key="16">
    <source>
        <dbReference type="Proteomes" id="UP000032809"/>
    </source>
</evidence>
<dbReference type="RefSeq" id="WP_045088278.1">
    <property type="nucleotide sequence ID" value="NZ_LN824141.1"/>
</dbReference>